<dbReference type="AlphaFoldDB" id="A0AA36IFQ5"/>
<evidence type="ECO:0000256" key="1">
    <source>
        <dbReference type="ARBA" id="ARBA00022837"/>
    </source>
</evidence>
<feature type="region of interest" description="Disordered" evidence="2">
    <location>
        <begin position="374"/>
        <end position="413"/>
    </location>
</feature>
<dbReference type="GO" id="GO:0005509">
    <property type="term" value="F:calcium ion binding"/>
    <property type="evidence" value="ECO:0007669"/>
    <property type="project" value="InterPro"/>
</dbReference>
<dbReference type="InterPro" id="IPR002048">
    <property type="entry name" value="EF_hand_dom"/>
</dbReference>
<keyword evidence="1" id="KW-0106">Calcium</keyword>
<evidence type="ECO:0000259" key="3">
    <source>
        <dbReference type="PROSITE" id="PS50222"/>
    </source>
</evidence>
<evidence type="ECO:0000313" key="4">
    <source>
        <dbReference type="EMBL" id="CAJ1385900.1"/>
    </source>
</evidence>
<name>A0AA36IFQ5_9DINO</name>
<reference evidence="4" key="1">
    <citation type="submission" date="2023-08" db="EMBL/GenBank/DDBJ databases">
        <authorList>
            <person name="Chen Y."/>
            <person name="Shah S."/>
            <person name="Dougan E. K."/>
            <person name="Thang M."/>
            <person name="Chan C."/>
        </authorList>
    </citation>
    <scope>NUCLEOTIDE SEQUENCE</scope>
</reference>
<protein>
    <recommendedName>
        <fullName evidence="3">EF-hand domain-containing protein</fullName>
    </recommendedName>
</protein>
<dbReference type="PROSITE" id="PS00018">
    <property type="entry name" value="EF_HAND_1"/>
    <property type="match status" value="1"/>
</dbReference>
<dbReference type="InterPro" id="IPR018247">
    <property type="entry name" value="EF_Hand_1_Ca_BS"/>
</dbReference>
<feature type="compositionally biased region" description="Low complexity" evidence="2">
    <location>
        <begin position="394"/>
        <end position="404"/>
    </location>
</feature>
<gene>
    <name evidence="4" type="ORF">EVOR1521_LOCUS12388</name>
</gene>
<accession>A0AA36IFQ5</accession>
<evidence type="ECO:0000313" key="5">
    <source>
        <dbReference type="Proteomes" id="UP001178507"/>
    </source>
</evidence>
<keyword evidence="5" id="KW-1185">Reference proteome</keyword>
<dbReference type="Pfam" id="PF13499">
    <property type="entry name" value="EF-hand_7"/>
    <property type="match status" value="1"/>
</dbReference>
<sequence length="413" mass="45606">MAYAGLFEAAAREDGAVSTAELQEFLHQHDMKVSEDRLKSLMKEMDDNESGFLELDEFLILLIRAMGMRRRRVGPDFGTASELRQEGWTVGELKKANYDCAALREAGCSAAELMDVCTAKELLNGGVPVLGALVVLSRGISAGSRGVVLDVDRDAGCCRVALEDQSSVPVKVAIRHLAPDPDFPLARRQEPRPGLAEEEVEEALADAIQACAEATSSAIGSTVRQALWARAGQSMDKDLSRLGEQLSRRMARMEERIEAIDRVHRRGPKEDATEKLATEKLAQRIARLERQLAPKSESHEELLPRAGFENGLELRSLEQQIGRLSAQMEDVAKWQNRLEVEFRSLATARARPDEDYEAALRKLTSNMEEVRLLMETPRSISPRRSRASSPGPPAGSRAASPVRRLGACLQKVR</sequence>
<dbReference type="CDD" id="cd00051">
    <property type="entry name" value="EFh"/>
    <property type="match status" value="1"/>
</dbReference>
<evidence type="ECO:0000256" key="2">
    <source>
        <dbReference type="SAM" id="MobiDB-lite"/>
    </source>
</evidence>
<dbReference type="Proteomes" id="UP001178507">
    <property type="component" value="Unassembled WGS sequence"/>
</dbReference>
<organism evidence="4 5">
    <name type="scientific">Effrenium voratum</name>
    <dbReference type="NCBI Taxonomy" id="2562239"/>
    <lineage>
        <taxon>Eukaryota</taxon>
        <taxon>Sar</taxon>
        <taxon>Alveolata</taxon>
        <taxon>Dinophyceae</taxon>
        <taxon>Suessiales</taxon>
        <taxon>Symbiodiniaceae</taxon>
        <taxon>Effrenium</taxon>
    </lineage>
</organism>
<dbReference type="InterPro" id="IPR011992">
    <property type="entry name" value="EF-hand-dom_pair"/>
</dbReference>
<dbReference type="PROSITE" id="PS50222">
    <property type="entry name" value="EF_HAND_2"/>
    <property type="match status" value="1"/>
</dbReference>
<dbReference type="Gene3D" id="1.10.238.10">
    <property type="entry name" value="EF-hand"/>
    <property type="match status" value="1"/>
</dbReference>
<dbReference type="SUPFAM" id="SSF47473">
    <property type="entry name" value="EF-hand"/>
    <property type="match status" value="1"/>
</dbReference>
<proteinExistence type="predicted"/>
<feature type="domain" description="EF-hand" evidence="3">
    <location>
        <begin position="33"/>
        <end position="68"/>
    </location>
</feature>
<dbReference type="EMBL" id="CAUJNA010001302">
    <property type="protein sequence ID" value="CAJ1385900.1"/>
    <property type="molecule type" value="Genomic_DNA"/>
</dbReference>
<comment type="caution">
    <text evidence="4">The sequence shown here is derived from an EMBL/GenBank/DDBJ whole genome shotgun (WGS) entry which is preliminary data.</text>
</comment>